<dbReference type="InterPro" id="IPR001680">
    <property type="entry name" value="WD40_rpt"/>
</dbReference>
<feature type="region of interest" description="Disordered" evidence="4">
    <location>
        <begin position="120"/>
        <end position="143"/>
    </location>
</feature>
<name>A0A9W2ZZ02_BIOGL</name>
<feature type="repeat" description="WD" evidence="3">
    <location>
        <begin position="326"/>
        <end position="367"/>
    </location>
</feature>
<dbReference type="Gene3D" id="2.130.10.10">
    <property type="entry name" value="YVTN repeat-like/Quinoprotein amine dehydrogenase"/>
    <property type="match status" value="1"/>
</dbReference>
<dbReference type="Proteomes" id="UP001165740">
    <property type="component" value="Chromosome 3"/>
</dbReference>
<gene>
    <name evidence="6" type="primary">LOC106069577</name>
</gene>
<sequence>MIIIKPITTKSSFIFTMENLKYYESDNDSNETNQTTEQDLQSNHCKSIKNETLSFLSTAEIPVENESDFFGFKALSTTGRTKLNGSETQMCAHIIDSKYGAIEIPDGDFWKDVTLDSVQDNDRGESSASAYNNTETNNSSRFSLNCTPKYNNSLQIPSHKRSYGWPFSNADDYPSKKKIAMVTLKSAFVRQDQPVFHSTDNDNKSTFVKKKMYYVHSKVSPYLNTKICNKCSTRLEKSWIAHDGVVNRLAWNISCYSHLLATAGMDAVIRVWNVWSSTESEATLITCHKKAVTHVDWCMNGLKILSCSYDRTAQITDVETGQCTALCEHVDFVTSACLHPSNGNIFVTGTDNMMCMWDVRTPQAPTKHFNFKDNIGQIQDVLFISNGQEIISCGDVVSRDSADRSIMAWDVRSGVVLSNQIFQERYTCTRLKLHPDNTHFLAQTQGGYVAIFSTTSPYKLDKSKRFEGHKIQGYRIGFDISPSGKILYSGSSSGGVYCYDEHSGRSIRQLNLKQDVITDVACHPVLSSMIAASTWGGSIYLWH</sequence>
<dbReference type="PROSITE" id="PS50082">
    <property type="entry name" value="WD_REPEATS_2"/>
    <property type="match status" value="2"/>
</dbReference>
<dbReference type="InterPro" id="IPR019775">
    <property type="entry name" value="WD40_repeat_CS"/>
</dbReference>
<keyword evidence="2" id="KW-0677">Repeat</keyword>
<organism evidence="5 6">
    <name type="scientific">Biomphalaria glabrata</name>
    <name type="common">Bloodfluke planorb</name>
    <name type="synonym">Freshwater snail</name>
    <dbReference type="NCBI Taxonomy" id="6526"/>
    <lineage>
        <taxon>Eukaryota</taxon>
        <taxon>Metazoa</taxon>
        <taxon>Spiralia</taxon>
        <taxon>Lophotrochozoa</taxon>
        <taxon>Mollusca</taxon>
        <taxon>Gastropoda</taxon>
        <taxon>Heterobranchia</taxon>
        <taxon>Euthyneura</taxon>
        <taxon>Panpulmonata</taxon>
        <taxon>Hygrophila</taxon>
        <taxon>Lymnaeoidea</taxon>
        <taxon>Planorbidae</taxon>
        <taxon>Biomphalaria</taxon>
    </lineage>
</organism>
<evidence type="ECO:0000256" key="1">
    <source>
        <dbReference type="ARBA" id="ARBA00022574"/>
    </source>
</evidence>
<evidence type="ECO:0000256" key="3">
    <source>
        <dbReference type="PROSITE-ProRule" id="PRU00221"/>
    </source>
</evidence>
<dbReference type="GeneID" id="106069577"/>
<proteinExistence type="predicted"/>
<dbReference type="PANTHER" id="PTHR44566:SF1">
    <property type="entry name" value="WD REPEAT-CONTAINING PROTEIN 25"/>
    <property type="match status" value="1"/>
</dbReference>
<evidence type="ECO:0000313" key="5">
    <source>
        <dbReference type="Proteomes" id="UP001165740"/>
    </source>
</evidence>
<feature type="repeat" description="WD" evidence="3">
    <location>
        <begin position="239"/>
        <end position="282"/>
    </location>
</feature>
<dbReference type="RefSeq" id="XP_055880195.1">
    <property type="nucleotide sequence ID" value="XM_056024220.1"/>
</dbReference>
<protein>
    <submittedName>
        <fullName evidence="6">WD repeat-containing protein 25-like isoform X1</fullName>
    </submittedName>
</protein>
<dbReference type="SUPFAM" id="SSF50978">
    <property type="entry name" value="WD40 repeat-like"/>
    <property type="match status" value="1"/>
</dbReference>
<keyword evidence="1 3" id="KW-0853">WD repeat</keyword>
<dbReference type="OrthoDB" id="256303at2759"/>
<dbReference type="Pfam" id="PF00400">
    <property type="entry name" value="WD40"/>
    <property type="match status" value="4"/>
</dbReference>
<evidence type="ECO:0000313" key="6">
    <source>
        <dbReference type="RefSeq" id="XP_055880195.1"/>
    </source>
</evidence>
<feature type="compositionally biased region" description="Polar residues" evidence="4">
    <location>
        <begin position="126"/>
        <end position="143"/>
    </location>
</feature>
<dbReference type="PROSITE" id="PS00678">
    <property type="entry name" value="WD_REPEATS_1"/>
    <property type="match status" value="1"/>
</dbReference>
<dbReference type="InterPro" id="IPR036322">
    <property type="entry name" value="WD40_repeat_dom_sf"/>
</dbReference>
<dbReference type="InterPro" id="IPR015943">
    <property type="entry name" value="WD40/YVTN_repeat-like_dom_sf"/>
</dbReference>
<dbReference type="AlphaFoldDB" id="A0A9W2ZZ02"/>
<dbReference type="InterPro" id="IPR053053">
    <property type="entry name" value="WD_repeat_protein"/>
</dbReference>
<dbReference type="SMART" id="SM00320">
    <property type="entry name" value="WD40"/>
    <property type="match status" value="5"/>
</dbReference>
<keyword evidence="5" id="KW-1185">Reference proteome</keyword>
<accession>A0A9W2ZZ02</accession>
<evidence type="ECO:0000256" key="4">
    <source>
        <dbReference type="SAM" id="MobiDB-lite"/>
    </source>
</evidence>
<evidence type="ECO:0000256" key="2">
    <source>
        <dbReference type="ARBA" id="ARBA00022737"/>
    </source>
</evidence>
<dbReference type="PANTHER" id="PTHR44566">
    <property type="entry name" value="TRANSDUCIN/WD40 REPEAT-LIKE SUPERFAMILY PROTEIN"/>
    <property type="match status" value="1"/>
</dbReference>
<dbReference type="OMA" id="FIFTMEN"/>
<reference evidence="6" key="1">
    <citation type="submission" date="2025-08" db="UniProtKB">
        <authorList>
            <consortium name="RefSeq"/>
        </authorList>
    </citation>
    <scope>IDENTIFICATION</scope>
</reference>